<evidence type="ECO:0000256" key="5">
    <source>
        <dbReference type="ARBA" id="ARBA00023136"/>
    </source>
</evidence>
<dbReference type="eggNOG" id="ENOG502QPYM">
    <property type="taxonomic scope" value="Eukaryota"/>
</dbReference>
<protein>
    <submittedName>
        <fullName evidence="7">Uncharacterized protein</fullName>
    </submittedName>
</protein>
<dbReference type="HOGENOM" id="CLU_1630371_0_0_1"/>
<evidence type="ECO:0000256" key="2">
    <source>
        <dbReference type="ARBA" id="ARBA00022448"/>
    </source>
</evidence>
<dbReference type="InParanoid" id="K3WT00"/>
<sequence>MLKEIVHPNHNQCRTLAQVVVDPVCWRPMLWIFLSNALPPSLGEAMFSFKTNELAFSKSFLGFISTVGSITLLGTTALYNAYFRDMPFRSMFLRSISTRITRRVCARGALERRVGIGDRFFIFGDEILSDVVACLKPMLLLVLRIEICPSSDIEGTRRHHMRI</sequence>
<organism evidence="7 8">
    <name type="scientific">Globisporangium ultimum (strain ATCC 200006 / CBS 805.95 / DAOM BR144)</name>
    <name type="common">Pythium ultimum</name>
    <dbReference type="NCBI Taxonomy" id="431595"/>
    <lineage>
        <taxon>Eukaryota</taxon>
        <taxon>Sar</taxon>
        <taxon>Stramenopiles</taxon>
        <taxon>Oomycota</taxon>
        <taxon>Peronosporomycetes</taxon>
        <taxon>Pythiales</taxon>
        <taxon>Pythiaceae</taxon>
        <taxon>Globisporangium</taxon>
    </lineage>
</organism>
<keyword evidence="4 6" id="KW-1133">Transmembrane helix</keyword>
<evidence type="ECO:0000256" key="6">
    <source>
        <dbReference type="SAM" id="Phobius"/>
    </source>
</evidence>
<dbReference type="VEuPathDB" id="FungiDB:PYU1_G008078"/>
<dbReference type="InterPro" id="IPR039309">
    <property type="entry name" value="BT1"/>
</dbReference>
<keyword evidence="2" id="KW-0813">Transport</keyword>
<dbReference type="EnsemblProtists" id="PYU1_T008094">
    <property type="protein sequence ID" value="PYU1_T008094"/>
    <property type="gene ID" value="PYU1_G008078"/>
</dbReference>
<dbReference type="STRING" id="431595.K3WT00"/>
<evidence type="ECO:0000256" key="4">
    <source>
        <dbReference type="ARBA" id="ARBA00022989"/>
    </source>
</evidence>
<name>K3WT00_GLOUD</name>
<feature type="transmembrane region" description="Helical" evidence="6">
    <location>
        <begin position="60"/>
        <end position="82"/>
    </location>
</feature>
<comment type="subcellular location">
    <subcellularLocation>
        <location evidence="1">Membrane</location>
        <topology evidence="1">Multi-pass membrane protein</topology>
    </subcellularLocation>
</comment>
<keyword evidence="3 6" id="KW-0812">Transmembrane</keyword>
<dbReference type="EMBL" id="GL376619">
    <property type="status" value="NOT_ANNOTATED_CDS"/>
    <property type="molecule type" value="Genomic_DNA"/>
</dbReference>
<accession>K3WT00</accession>
<evidence type="ECO:0000313" key="7">
    <source>
        <dbReference type="EnsemblProtists" id="PYU1_T008094"/>
    </source>
</evidence>
<dbReference type="Proteomes" id="UP000019132">
    <property type="component" value="Unassembled WGS sequence"/>
</dbReference>
<proteinExistence type="predicted"/>
<keyword evidence="5 6" id="KW-0472">Membrane</keyword>
<dbReference type="AlphaFoldDB" id="K3WT00"/>
<evidence type="ECO:0000256" key="1">
    <source>
        <dbReference type="ARBA" id="ARBA00004141"/>
    </source>
</evidence>
<dbReference type="GO" id="GO:0016020">
    <property type="term" value="C:membrane"/>
    <property type="evidence" value="ECO:0007669"/>
    <property type="project" value="UniProtKB-SubCell"/>
</dbReference>
<reference evidence="7" key="3">
    <citation type="submission" date="2015-02" db="UniProtKB">
        <authorList>
            <consortium name="EnsemblProtists"/>
        </authorList>
    </citation>
    <scope>IDENTIFICATION</scope>
    <source>
        <strain evidence="7">DAOM BR144</strain>
    </source>
</reference>
<dbReference type="Pfam" id="PF03092">
    <property type="entry name" value="BT1"/>
    <property type="match status" value="1"/>
</dbReference>
<dbReference type="PANTHER" id="PTHR31585">
    <property type="entry name" value="FOLATE-BIOPTERIN TRANSPORTER 1, CHLOROPLASTIC"/>
    <property type="match status" value="1"/>
</dbReference>
<reference evidence="8" key="2">
    <citation type="submission" date="2010-04" db="EMBL/GenBank/DDBJ databases">
        <authorList>
            <person name="Buell R."/>
            <person name="Hamilton J."/>
            <person name="Hostetler J."/>
        </authorList>
    </citation>
    <scope>NUCLEOTIDE SEQUENCE [LARGE SCALE GENOMIC DNA]</scope>
    <source>
        <strain evidence="8">DAOM:BR144</strain>
    </source>
</reference>
<reference evidence="8" key="1">
    <citation type="journal article" date="2010" name="Genome Biol.">
        <title>Genome sequence of the necrotrophic plant pathogen Pythium ultimum reveals original pathogenicity mechanisms and effector repertoire.</title>
        <authorList>
            <person name="Levesque C.A."/>
            <person name="Brouwer H."/>
            <person name="Cano L."/>
            <person name="Hamilton J.P."/>
            <person name="Holt C."/>
            <person name="Huitema E."/>
            <person name="Raffaele S."/>
            <person name="Robideau G.P."/>
            <person name="Thines M."/>
            <person name="Win J."/>
            <person name="Zerillo M.M."/>
            <person name="Beakes G.W."/>
            <person name="Boore J.L."/>
            <person name="Busam D."/>
            <person name="Dumas B."/>
            <person name="Ferriera S."/>
            <person name="Fuerstenberg S.I."/>
            <person name="Gachon C.M."/>
            <person name="Gaulin E."/>
            <person name="Govers F."/>
            <person name="Grenville-Briggs L."/>
            <person name="Horner N."/>
            <person name="Hostetler J."/>
            <person name="Jiang R.H."/>
            <person name="Johnson J."/>
            <person name="Krajaejun T."/>
            <person name="Lin H."/>
            <person name="Meijer H.J."/>
            <person name="Moore B."/>
            <person name="Morris P."/>
            <person name="Phuntmart V."/>
            <person name="Puiu D."/>
            <person name="Shetty J."/>
            <person name="Stajich J.E."/>
            <person name="Tripathy S."/>
            <person name="Wawra S."/>
            <person name="van West P."/>
            <person name="Whitty B.R."/>
            <person name="Coutinho P.M."/>
            <person name="Henrissat B."/>
            <person name="Martin F."/>
            <person name="Thomas P.D."/>
            <person name="Tyler B.M."/>
            <person name="De Vries R.P."/>
            <person name="Kamoun S."/>
            <person name="Yandell M."/>
            <person name="Tisserat N."/>
            <person name="Buell C.R."/>
        </authorList>
    </citation>
    <scope>NUCLEOTIDE SEQUENCE</scope>
    <source>
        <strain evidence="8">DAOM:BR144</strain>
    </source>
</reference>
<evidence type="ECO:0000313" key="8">
    <source>
        <dbReference type="Proteomes" id="UP000019132"/>
    </source>
</evidence>
<evidence type="ECO:0000256" key="3">
    <source>
        <dbReference type="ARBA" id="ARBA00022692"/>
    </source>
</evidence>
<dbReference type="PANTHER" id="PTHR31585:SF6">
    <property type="entry name" value="FOLATE-BIOPTERIN TRANSPORTER 2-RELATED"/>
    <property type="match status" value="1"/>
</dbReference>
<keyword evidence="8" id="KW-1185">Reference proteome</keyword>